<dbReference type="SUPFAM" id="SSF53850">
    <property type="entry name" value="Periplasmic binding protein-like II"/>
    <property type="match status" value="1"/>
</dbReference>
<evidence type="ECO:0000313" key="3">
    <source>
        <dbReference type="EMBL" id="MFJ5446924.1"/>
    </source>
</evidence>
<dbReference type="Gene3D" id="3.40.190.10">
    <property type="entry name" value="Periplasmic binding protein-like II"/>
    <property type="match status" value="1"/>
</dbReference>
<keyword evidence="4" id="KW-1185">Reference proteome</keyword>
<feature type="chain" id="PRO_5047464196" evidence="1">
    <location>
        <begin position="33"/>
        <end position="529"/>
    </location>
</feature>
<dbReference type="InterPro" id="IPR039424">
    <property type="entry name" value="SBP_5"/>
</dbReference>
<gene>
    <name evidence="3" type="ORF">ACIKP9_11840</name>
</gene>
<keyword evidence="1" id="KW-0732">Signal</keyword>
<dbReference type="InterPro" id="IPR030678">
    <property type="entry name" value="Peptide/Ni-bd"/>
</dbReference>
<proteinExistence type="predicted"/>
<evidence type="ECO:0000256" key="1">
    <source>
        <dbReference type="SAM" id="SignalP"/>
    </source>
</evidence>
<evidence type="ECO:0000313" key="4">
    <source>
        <dbReference type="Proteomes" id="UP001617669"/>
    </source>
</evidence>
<dbReference type="Proteomes" id="UP001617669">
    <property type="component" value="Unassembled WGS sequence"/>
</dbReference>
<dbReference type="PANTHER" id="PTHR30290:SF83">
    <property type="entry name" value="ABC TRANSPORTER SUBSTRATE-BINDING PROTEIN"/>
    <property type="match status" value="1"/>
</dbReference>
<organism evidence="3 4">
    <name type="scientific">Methylobacillus methanolivorans</name>
    <dbReference type="NCBI Taxonomy" id="1848927"/>
    <lineage>
        <taxon>Bacteria</taxon>
        <taxon>Pseudomonadati</taxon>
        <taxon>Pseudomonadota</taxon>
        <taxon>Betaproteobacteria</taxon>
        <taxon>Nitrosomonadales</taxon>
        <taxon>Methylophilaceae</taxon>
        <taxon>Methylobacillus</taxon>
    </lineage>
</organism>
<dbReference type="Pfam" id="PF00496">
    <property type="entry name" value="SBP_bac_5"/>
    <property type="match status" value="1"/>
</dbReference>
<feature type="domain" description="Solute-binding protein family 5" evidence="2">
    <location>
        <begin position="81"/>
        <end position="435"/>
    </location>
</feature>
<sequence length="529" mass="58472">MKLSIFRALLRKTWLPGALILASVTIHNTAWSAGTTPAKTSLSMVGPWELSSLEPSRTGYMFQRMQVAETLVGVNVNGRAVSGLAQQWEVSADQLRWRFVLRPDAKFHDGTMVTPASVAQNMQRAWKQAGGVLYMAPITAISETADGISITLAKPYARLPMLLAHSTTIILAPAAYGSNGRVAHMIGSGPYQLVHHVLPQQLDFALSPYWNGKQPHIRTVRYLSVSRSETRALMAESHQADLVFGFDPASLQRLRHNPKVVLQEADVARTIVLKLNSGHRWLNTPASRQALSLAINRTGIAKGILRTPGLAAEQFMPPSMHGWYQADADFPKLGTDLEKARGLLTAQGWKPGKDGILQKDGERFALTLTAFPDRPELPIVATALQDQFRQLGIDVKVVVTNSSEIPLGHRRGTLDMGLLALNFTVVPDPFIAMNQNFNLHGGDWGAMQWENTTVPALLDKLATSTDEQANQRYQHDIMLTLQQELPAIPITWYRLPVAVHPELRGVKVDPLEQSYYLTDMYWPASAPQP</sequence>
<dbReference type="Gene3D" id="3.10.105.10">
    <property type="entry name" value="Dipeptide-binding Protein, Domain 3"/>
    <property type="match status" value="1"/>
</dbReference>
<name>A0ABW8GNB3_9PROT</name>
<feature type="signal peptide" evidence="1">
    <location>
        <begin position="1"/>
        <end position="32"/>
    </location>
</feature>
<dbReference type="PIRSF" id="PIRSF002741">
    <property type="entry name" value="MppA"/>
    <property type="match status" value="1"/>
</dbReference>
<reference evidence="3 4" key="1">
    <citation type="submission" date="2024-11" db="EMBL/GenBank/DDBJ databases">
        <authorList>
            <person name="Kaparullina E.N."/>
            <person name="Delegan Y.A."/>
            <person name="Doronina N.V."/>
        </authorList>
    </citation>
    <scope>NUCLEOTIDE SEQUENCE [LARGE SCALE GENOMIC DNA]</scope>
    <source>
        <strain evidence="3 4">7sh_L</strain>
    </source>
</reference>
<accession>A0ABW8GNB3</accession>
<dbReference type="PANTHER" id="PTHR30290">
    <property type="entry name" value="PERIPLASMIC BINDING COMPONENT OF ABC TRANSPORTER"/>
    <property type="match status" value="1"/>
</dbReference>
<protein>
    <submittedName>
        <fullName evidence="3">ABC transporter substrate-binding protein</fullName>
    </submittedName>
</protein>
<evidence type="ECO:0000259" key="2">
    <source>
        <dbReference type="Pfam" id="PF00496"/>
    </source>
</evidence>
<comment type="caution">
    <text evidence="3">The sequence shown here is derived from an EMBL/GenBank/DDBJ whole genome shotgun (WGS) entry which is preliminary data.</text>
</comment>
<dbReference type="RefSeq" id="WP_400883102.1">
    <property type="nucleotide sequence ID" value="NZ_JBIWXY010000002.1"/>
</dbReference>
<dbReference type="EMBL" id="JBIWXY010000002">
    <property type="protein sequence ID" value="MFJ5446924.1"/>
    <property type="molecule type" value="Genomic_DNA"/>
</dbReference>
<dbReference type="InterPro" id="IPR000914">
    <property type="entry name" value="SBP_5_dom"/>
</dbReference>
<dbReference type="CDD" id="cd08490">
    <property type="entry name" value="PBP2_NikA_DppA_OppA_like_3"/>
    <property type="match status" value="1"/>
</dbReference>